<dbReference type="Proteomes" id="UP000199614">
    <property type="component" value="Unassembled WGS sequence"/>
</dbReference>
<dbReference type="EMBL" id="FOUY01000037">
    <property type="protein sequence ID" value="SFO22082.1"/>
    <property type="molecule type" value="Genomic_DNA"/>
</dbReference>
<keyword evidence="2 6" id="KW-0698">rRNA processing</keyword>
<dbReference type="RefSeq" id="WP_093351716.1">
    <property type="nucleotide sequence ID" value="NZ_FOUY01000037.1"/>
</dbReference>
<dbReference type="EC" id="2.1.1.198" evidence="6"/>
<dbReference type="PANTHER" id="PTHR46111:SF1">
    <property type="entry name" value="RIBOSOMAL RNA SMALL SUBUNIT METHYLTRANSFERASE I"/>
    <property type="match status" value="1"/>
</dbReference>
<dbReference type="PIRSF" id="PIRSF005917">
    <property type="entry name" value="MTase_YraL"/>
    <property type="match status" value="1"/>
</dbReference>
<comment type="similarity">
    <text evidence="6">Belongs to the methyltransferase superfamily. RsmI family.</text>
</comment>
<dbReference type="SUPFAM" id="SSF53790">
    <property type="entry name" value="Tetrapyrrole methylase"/>
    <property type="match status" value="1"/>
</dbReference>
<dbReference type="FunFam" id="3.30.950.10:FF:000002">
    <property type="entry name" value="Ribosomal RNA small subunit methyltransferase I"/>
    <property type="match status" value="1"/>
</dbReference>
<dbReference type="InterPro" id="IPR008189">
    <property type="entry name" value="rRNA_ssu_MeTfrase_I"/>
</dbReference>
<evidence type="ECO:0000313" key="8">
    <source>
        <dbReference type="EMBL" id="SFO22082.1"/>
    </source>
</evidence>
<dbReference type="Gene3D" id="3.40.1010.10">
    <property type="entry name" value="Cobalt-precorrin-4 Transmethylase, Domain 1"/>
    <property type="match status" value="1"/>
</dbReference>
<evidence type="ECO:0000256" key="6">
    <source>
        <dbReference type="HAMAP-Rule" id="MF_01877"/>
    </source>
</evidence>
<evidence type="ECO:0000256" key="2">
    <source>
        <dbReference type="ARBA" id="ARBA00022552"/>
    </source>
</evidence>
<comment type="catalytic activity">
    <reaction evidence="6">
        <text>cytidine(1402) in 16S rRNA + S-adenosyl-L-methionine = 2'-O-methylcytidine(1402) in 16S rRNA + S-adenosyl-L-homocysteine + H(+)</text>
        <dbReference type="Rhea" id="RHEA:42924"/>
        <dbReference type="Rhea" id="RHEA-COMP:10285"/>
        <dbReference type="Rhea" id="RHEA-COMP:10286"/>
        <dbReference type="ChEBI" id="CHEBI:15378"/>
        <dbReference type="ChEBI" id="CHEBI:57856"/>
        <dbReference type="ChEBI" id="CHEBI:59789"/>
        <dbReference type="ChEBI" id="CHEBI:74495"/>
        <dbReference type="ChEBI" id="CHEBI:82748"/>
        <dbReference type="EC" id="2.1.1.198"/>
    </reaction>
</comment>
<keyword evidence="4 6" id="KW-0808">Transferase</keyword>
<dbReference type="PANTHER" id="PTHR46111">
    <property type="entry name" value="RIBOSOMAL RNA SMALL SUBUNIT METHYLTRANSFERASE I"/>
    <property type="match status" value="1"/>
</dbReference>
<evidence type="ECO:0000256" key="3">
    <source>
        <dbReference type="ARBA" id="ARBA00022603"/>
    </source>
</evidence>
<dbReference type="GO" id="GO:0005737">
    <property type="term" value="C:cytoplasm"/>
    <property type="evidence" value="ECO:0007669"/>
    <property type="project" value="UniProtKB-SubCell"/>
</dbReference>
<dbReference type="InterPro" id="IPR014777">
    <property type="entry name" value="4pyrrole_Mease_sub1"/>
</dbReference>
<dbReference type="Pfam" id="PF00590">
    <property type="entry name" value="TP_methylase"/>
    <property type="match status" value="1"/>
</dbReference>
<evidence type="ECO:0000259" key="7">
    <source>
        <dbReference type="Pfam" id="PF00590"/>
    </source>
</evidence>
<dbReference type="InterPro" id="IPR000878">
    <property type="entry name" value="4pyrrol_Mease"/>
</dbReference>
<dbReference type="PROSITE" id="PS01296">
    <property type="entry name" value="RSMI"/>
    <property type="match status" value="1"/>
</dbReference>
<keyword evidence="5 6" id="KW-0949">S-adenosyl-L-methionine</keyword>
<dbReference type="CDD" id="cd11648">
    <property type="entry name" value="RsmI"/>
    <property type="match status" value="1"/>
</dbReference>
<organism evidence="8 9">
    <name type="scientific">Pseudonocardia ammonioxydans</name>
    <dbReference type="NCBI Taxonomy" id="260086"/>
    <lineage>
        <taxon>Bacteria</taxon>
        <taxon>Bacillati</taxon>
        <taxon>Actinomycetota</taxon>
        <taxon>Actinomycetes</taxon>
        <taxon>Pseudonocardiales</taxon>
        <taxon>Pseudonocardiaceae</taxon>
        <taxon>Pseudonocardia</taxon>
    </lineage>
</organism>
<comment type="function">
    <text evidence="6">Catalyzes the 2'-O-methylation of the ribose of cytidine 1402 (C1402) in 16S rRNA.</text>
</comment>
<dbReference type="AlphaFoldDB" id="A0A1I5FED3"/>
<evidence type="ECO:0000313" key="9">
    <source>
        <dbReference type="Proteomes" id="UP000199614"/>
    </source>
</evidence>
<dbReference type="InterPro" id="IPR014776">
    <property type="entry name" value="4pyrrole_Mease_sub2"/>
</dbReference>
<accession>A0A1I5FED3</accession>
<dbReference type="HAMAP" id="MF_01877">
    <property type="entry name" value="16SrRNA_methyltr_I"/>
    <property type="match status" value="1"/>
</dbReference>
<dbReference type="GO" id="GO:0070677">
    <property type="term" value="F:rRNA (cytosine-2'-O-)-methyltransferase activity"/>
    <property type="evidence" value="ECO:0007669"/>
    <property type="project" value="UniProtKB-UniRule"/>
</dbReference>
<dbReference type="Gene3D" id="3.30.950.10">
    <property type="entry name" value="Methyltransferase, Cobalt-precorrin-4 Transmethylase, Domain 2"/>
    <property type="match status" value="1"/>
</dbReference>
<gene>
    <name evidence="6" type="primary">rsmI</name>
    <name evidence="8" type="ORF">SAMN05216207_103728</name>
</gene>
<dbReference type="InterPro" id="IPR018063">
    <property type="entry name" value="SAM_MeTrfase_RsmI_CS"/>
</dbReference>
<comment type="subcellular location">
    <subcellularLocation>
        <location evidence="6">Cytoplasm</location>
    </subcellularLocation>
</comment>
<evidence type="ECO:0000256" key="5">
    <source>
        <dbReference type="ARBA" id="ARBA00022691"/>
    </source>
</evidence>
<name>A0A1I5FED3_PSUAM</name>
<sequence length="293" mass="30936">MPPADASDREETPAADTGVLVLAATPLGDPRDASPRLRELIGTADVIAAEDTRRFRTLATSLGATWTGRIVSHYDAVEAERLPGLLAAVREGATVLVVSDAGMPAVSDPGFRLVAAAAAEELPVTCVPGPSAVTTALVLSGLPCERFCFDGFPPRRPGERRRWLETLREERRAAVFFESPRRTADTLADAVAVLGTDRRAAVCRELTKTHEQVVRGTLAELAGWAADGDVLGEVTIVLAGAEERAAPPVESLVGAVRERTDDGERLKDAVAAVAEAAGVPKRELYNASVAARD</sequence>
<feature type="domain" description="Tetrapyrrole methylase" evidence="7">
    <location>
        <begin position="20"/>
        <end position="222"/>
    </location>
</feature>
<protein>
    <recommendedName>
        <fullName evidence="6">Ribosomal RNA small subunit methyltransferase I</fullName>
        <ecNumber evidence="6">2.1.1.198</ecNumber>
    </recommendedName>
    <alternativeName>
        <fullName evidence="6">16S rRNA 2'-O-ribose C1402 methyltransferase</fullName>
    </alternativeName>
    <alternativeName>
        <fullName evidence="6">rRNA (cytidine-2'-O-)-methyltransferase RsmI</fullName>
    </alternativeName>
</protein>
<reference evidence="8 9" key="1">
    <citation type="submission" date="2016-10" db="EMBL/GenBank/DDBJ databases">
        <authorList>
            <person name="de Groot N.N."/>
        </authorList>
    </citation>
    <scope>NUCLEOTIDE SEQUENCE [LARGE SCALE GENOMIC DNA]</scope>
    <source>
        <strain evidence="8 9">CGMCC 4.1877</strain>
    </source>
</reference>
<dbReference type="InterPro" id="IPR035996">
    <property type="entry name" value="4pyrrol_Methylase_sf"/>
</dbReference>
<evidence type="ECO:0000256" key="4">
    <source>
        <dbReference type="ARBA" id="ARBA00022679"/>
    </source>
</evidence>
<keyword evidence="9" id="KW-1185">Reference proteome</keyword>
<evidence type="ECO:0000256" key="1">
    <source>
        <dbReference type="ARBA" id="ARBA00022490"/>
    </source>
</evidence>
<proteinExistence type="inferred from homology"/>
<keyword evidence="1 6" id="KW-0963">Cytoplasm</keyword>
<dbReference type="OrthoDB" id="9809084at2"/>
<dbReference type="STRING" id="260086.SAMN05216207_103728"/>
<keyword evidence="3 6" id="KW-0489">Methyltransferase</keyword>
<dbReference type="NCBIfam" id="TIGR00096">
    <property type="entry name" value="16S rRNA (cytidine(1402)-2'-O)-methyltransferase"/>
    <property type="match status" value="1"/>
</dbReference>